<dbReference type="Proteomes" id="UP001062846">
    <property type="component" value="Chromosome 2"/>
</dbReference>
<keyword evidence="2" id="KW-1185">Reference proteome</keyword>
<evidence type="ECO:0000313" key="1">
    <source>
        <dbReference type="EMBL" id="KAI8567251.1"/>
    </source>
</evidence>
<organism evidence="1 2">
    <name type="scientific">Rhododendron molle</name>
    <name type="common">Chinese azalea</name>
    <name type="synonym">Azalea mollis</name>
    <dbReference type="NCBI Taxonomy" id="49168"/>
    <lineage>
        <taxon>Eukaryota</taxon>
        <taxon>Viridiplantae</taxon>
        <taxon>Streptophyta</taxon>
        <taxon>Embryophyta</taxon>
        <taxon>Tracheophyta</taxon>
        <taxon>Spermatophyta</taxon>
        <taxon>Magnoliopsida</taxon>
        <taxon>eudicotyledons</taxon>
        <taxon>Gunneridae</taxon>
        <taxon>Pentapetalae</taxon>
        <taxon>asterids</taxon>
        <taxon>Ericales</taxon>
        <taxon>Ericaceae</taxon>
        <taxon>Ericoideae</taxon>
        <taxon>Rhodoreae</taxon>
        <taxon>Rhododendron</taxon>
    </lineage>
</organism>
<gene>
    <name evidence="1" type="ORF">RHMOL_Rhmol02G0106600</name>
</gene>
<protein>
    <submittedName>
        <fullName evidence="1">Uncharacterized protein</fullName>
    </submittedName>
</protein>
<accession>A0ACC0PNS0</accession>
<comment type="caution">
    <text evidence="1">The sequence shown here is derived from an EMBL/GenBank/DDBJ whole genome shotgun (WGS) entry which is preliminary data.</text>
</comment>
<reference evidence="1" key="1">
    <citation type="submission" date="2022-02" db="EMBL/GenBank/DDBJ databases">
        <title>Plant Genome Project.</title>
        <authorList>
            <person name="Zhang R.-G."/>
        </authorList>
    </citation>
    <scope>NUCLEOTIDE SEQUENCE</scope>
    <source>
        <strain evidence="1">AT1</strain>
    </source>
</reference>
<sequence>MKLGLAATIYHLWRERNSRVSTNLGSNSDVVAKKISEDIRACLCWWKAVKASSETLSIKVT</sequence>
<name>A0ACC0PNS0_RHOML</name>
<dbReference type="EMBL" id="CM046389">
    <property type="protein sequence ID" value="KAI8567251.1"/>
    <property type="molecule type" value="Genomic_DNA"/>
</dbReference>
<evidence type="ECO:0000313" key="2">
    <source>
        <dbReference type="Proteomes" id="UP001062846"/>
    </source>
</evidence>
<proteinExistence type="predicted"/>